<gene>
    <name evidence="3" type="ORF">JIN84_14435</name>
</gene>
<sequence>MTAEIIARRIATALILLLGLSVILWCMGAFWYDFPAPVPGRKAASILFLLVTGSLWLFGKRGKRLIAVALVILVMAWWFGLAPRNDRKWLADVARTAHAEINGDQVVFHNVRNFDYRTETDYVPRWETRTVDLSKLTGIDLALNYWGSPYMAHPVVSFQFSDSPPLCFSIETRKEEGESYSAIGGIYRQYELIYIVADERDVIRVRTNYRKGEDVYLYRLNISPEKARERFMDYVTALNELHDKAGWYNALTTNCTTSIRTQNHSGKRQPWDWRMLVNGKADEMLQEQGAFRDGGLPFHELKLRSRINDAARAANDDPDFSARIRAGLPPFSKP</sequence>
<accession>A0A934VCT3</accession>
<name>A0A934VCT3_9BACT</name>
<dbReference type="AlphaFoldDB" id="A0A934VCT3"/>
<dbReference type="EMBL" id="JAENIK010000011">
    <property type="protein sequence ID" value="MBK1816819.1"/>
    <property type="molecule type" value="Genomic_DNA"/>
</dbReference>
<evidence type="ECO:0000313" key="3">
    <source>
        <dbReference type="EMBL" id="MBK1816819.1"/>
    </source>
</evidence>
<dbReference type="RefSeq" id="WP_200351744.1">
    <property type="nucleotide sequence ID" value="NZ_BAABHZ010000006.1"/>
</dbReference>
<dbReference type="Proteomes" id="UP000600139">
    <property type="component" value="Unassembled WGS sequence"/>
</dbReference>
<feature type="transmembrane region" description="Helical" evidence="1">
    <location>
        <begin position="65"/>
        <end position="81"/>
    </location>
</feature>
<dbReference type="Pfam" id="PF13387">
    <property type="entry name" value="Lnb_N"/>
    <property type="match status" value="1"/>
</dbReference>
<keyword evidence="1" id="KW-0812">Transmembrane</keyword>
<evidence type="ECO:0000256" key="1">
    <source>
        <dbReference type="SAM" id="Phobius"/>
    </source>
</evidence>
<evidence type="ECO:0000313" key="4">
    <source>
        <dbReference type="Proteomes" id="UP000600139"/>
    </source>
</evidence>
<reference evidence="3" key="1">
    <citation type="submission" date="2021-01" db="EMBL/GenBank/DDBJ databases">
        <title>Modified the classification status of verrucomicrobia.</title>
        <authorList>
            <person name="Feng X."/>
        </authorList>
    </citation>
    <scope>NUCLEOTIDE SEQUENCE</scope>
    <source>
        <strain evidence="3">JCM 18052</strain>
    </source>
</reference>
<evidence type="ECO:0000259" key="2">
    <source>
        <dbReference type="Pfam" id="PF13387"/>
    </source>
</evidence>
<dbReference type="InterPro" id="IPR025178">
    <property type="entry name" value="Lnb_N"/>
</dbReference>
<comment type="caution">
    <text evidence="3">The sequence shown here is derived from an EMBL/GenBank/DDBJ whole genome shotgun (WGS) entry which is preliminary data.</text>
</comment>
<proteinExistence type="predicted"/>
<feature type="domain" description="Lnb N-terminal periplasmic" evidence="2">
    <location>
        <begin position="123"/>
        <end position="277"/>
    </location>
</feature>
<organism evidence="3 4">
    <name type="scientific">Luteolibacter yonseiensis</name>
    <dbReference type="NCBI Taxonomy" id="1144680"/>
    <lineage>
        <taxon>Bacteria</taxon>
        <taxon>Pseudomonadati</taxon>
        <taxon>Verrucomicrobiota</taxon>
        <taxon>Verrucomicrobiia</taxon>
        <taxon>Verrucomicrobiales</taxon>
        <taxon>Verrucomicrobiaceae</taxon>
        <taxon>Luteolibacter</taxon>
    </lineage>
</organism>
<protein>
    <submittedName>
        <fullName evidence="3">DUF4105 domain-containing protein</fullName>
    </submittedName>
</protein>
<keyword evidence="4" id="KW-1185">Reference proteome</keyword>
<feature type="transmembrane region" description="Helical" evidence="1">
    <location>
        <begin position="12"/>
        <end position="32"/>
    </location>
</feature>
<feature type="transmembrane region" description="Helical" evidence="1">
    <location>
        <begin position="38"/>
        <end position="58"/>
    </location>
</feature>
<keyword evidence="1" id="KW-1133">Transmembrane helix</keyword>
<keyword evidence="1" id="KW-0472">Membrane</keyword>